<organism evidence="1 2">
    <name type="scientific">Prunus yedoensis var. nudiflora</name>
    <dbReference type="NCBI Taxonomy" id="2094558"/>
    <lineage>
        <taxon>Eukaryota</taxon>
        <taxon>Viridiplantae</taxon>
        <taxon>Streptophyta</taxon>
        <taxon>Embryophyta</taxon>
        <taxon>Tracheophyta</taxon>
        <taxon>Spermatophyta</taxon>
        <taxon>Magnoliopsida</taxon>
        <taxon>eudicotyledons</taxon>
        <taxon>Gunneridae</taxon>
        <taxon>Pentapetalae</taxon>
        <taxon>rosids</taxon>
        <taxon>fabids</taxon>
        <taxon>Rosales</taxon>
        <taxon>Rosaceae</taxon>
        <taxon>Amygdaloideae</taxon>
        <taxon>Amygdaleae</taxon>
        <taxon>Prunus</taxon>
    </lineage>
</organism>
<gene>
    <name evidence="1" type="ORF">Pyn_18332</name>
</gene>
<dbReference type="OrthoDB" id="10488850at2759"/>
<reference evidence="1 2" key="1">
    <citation type="submission" date="2018-02" db="EMBL/GenBank/DDBJ databases">
        <title>Draft genome of wild Prunus yedoensis var. nudiflora.</title>
        <authorList>
            <person name="Baek S."/>
            <person name="Kim J.-H."/>
            <person name="Choi K."/>
            <person name="Kim G.-B."/>
            <person name="Cho A."/>
            <person name="Jang H."/>
            <person name="Shin C.-H."/>
            <person name="Yu H.-J."/>
            <person name="Mun J.-H."/>
        </authorList>
    </citation>
    <scope>NUCLEOTIDE SEQUENCE [LARGE SCALE GENOMIC DNA]</scope>
    <source>
        <strain evidence="2">cv. Jeju island</strain>
        <tissue evidence="1">Leaf</tissue>
    </source>
</reference>
<dbReference type="Proteomes" id="UP000250321">
    <property type="component" value="Unassembled WGS sequence"/>
</dbReference>
<proteinExistence type="predicted"/>
<evidence type="ECO:0000313" key="1">
    <source>
        <dbReference type="EMBL" id="PQP96844.1"/>
    </source>
</evidence>
<dbReference type="EMBL" id="PJQY01002053">
    <property type="protein sequence ID" value="PQP96844.1"/>
    <property type="molecule type" value="Genomic_DNA"/>
</dbReference>
<name>A0A314XQ43_PRUYE</name>
<keyword evidence="2" id="KW-1185">Reference proteome</keyword>
<sequence length="122" mass="13834">MEPVVFGRCVFKDKTILTPLKIDSTLMLLCSDICSRLNELEVGAFEMTYLVSDDPPCLLETDLDMRVMYLSLMTKKKYTVTIAIKECLLSEKQNGVDDVFGGDEVVNYQSKFEVEILTEGFN</sequence>
<dbReference type="AlphaFoldDB" id="A0A314XQ43"/>
<protein>
    <recommendedName>
        <fullName evidence="3">PB1 domain-containing protein</fullName>
    </recommendedName>
</protein>
<evidence type="ECO:0000313" key="2">
    <source>
        <dbReference type="Proteomes" id="UP000250321"/>
    </source>
</evidence>
<dbReference type="SUPFAM" id="SSF54277">
    <property type="entry name" value="CAD &amp; PB1 domains"/>
    <property type="match status" value="1"/>
</dbReference>
<accession>A0A314XQ43</accession>
<comment type="caution">
    <text evidence="1">The sequence shown here is derived from an EMBL/GenBank/DDBJ whole genome shotgun (WGS) entry which is preliminary data.</text>
</comment>
<evidence type="ECO:0008006" key="3">
    <source>
        <dbReference type="Google" id="ProtNLM"/>
    </source>
</evidence>